<gene>
    <name evidence="2" type="ORF">HT576_16300</name>
</gene>
<dbReference type="Proteomes" id="UP000728647">
    <property type="component" value="Unassembled WGS sequence"/>
</dbReference>
<dbReference type="AlphaFoldDB" id="A0A8J8GMW0"/>
<comment type="caution">
    <text evidence="2">The sequence shown here is derived from an EMBL/GenBank/DDBJ whole genome shotgun (WGS) entry which is preliminary data.</text>
</comment>
<organism evidence="2 3">
    <name type="scientific">Haloterrigena gelatinilytica</name>
    <dbReference type="NCBI Taxonomy" id="2741724"/>
    <lineage>
        <taxon>Archaea</taxon>
        <taxon>Methanobacteriati</taxon>
        <taxon>Methanobacteriota</taxon>
        <taxon>Stenosarchaea group</taxon>
        <taxon>Halobacteria</taxon>
        <taxon>Halobacteriales</taxon>
        <taxon>Natrialbaceae</taxon>
        <taxon>Haloterrigena</taxon>
    </lineage>
</organism>
<name>A0A8J8GMW0_9EURY</name>
<reference evidence="2" key="1">
    <citation type="submission" date="2020-06" db="EMBL/GenBank/DDBJ databases">
        <title>Haloterrigena sp. nov., an extremely halophilic archaeon isolated from a saline sediment.</title>
        <authorList>
            <person name="Liu B.-B."/>
        </authorList>
    </citation>
    <scope>NUCLEOTIDE SEQUENCE</scope>
    <source>
        <strain evidence="2">SYSU A121-1</strain>
    </source>
</reference>
<accession>A0A8J8GMW0</accession>
<evidence type="ECO:0000259" key="1">
    <source>
        <dbReference type="Pfam" id="PF25934"/>
    </source>
</evidence>
<dbReference type="InterPro" id="IPR058285">
    <property type="entry name" value="DUF7979"/>
</dbReference>
<evidence type="ECO:0000313" key="2">
    <source>
        <dbReference type="EMBL" id="NUB92571.1"/>
    </source>
</evidence>
<dbReference type="Pfam" id="PF25934">
    <property type="entry name" value="DUF7979"/>
    <property type="match status" value="1"/>
</dbReference>
<evidence type="ECO:0000313" key="3">
    <source>
        <dbReference type="Proteomes" id="UP000728647"/>
    </source>
</evidence>
<dbReference type="OrthoDB" id="296997at2157"/>
<sequence>MSQRVTLEPVDEIPNDCRVCHYDELEAEAKAQVPLLIDAPAEAETDDDDGVADAFEGCDLVKYTEYYAVSAD</sequence>
<dbReference type="EMBL" id="JABURA010000001">
    <property type="protein sequence ID" value="NUB92571.1"/>
    <property type="molecule type" value="Genomic_DNA"/>
</dbReference>
<feature type="domain" description="DUF7979" evidence="1">
    <location>
        <begin position="4"/>
        <end position="70"/>
    </location>
</feature>
<protein>
    <recommendedName>
        <fullName evidence="1">DUF7979 domain-containing protein</fullName>
    </recommendedName>
</protein>
<dbReference type="RefSeq" id="WP_174702567.1">
    <property type="nucleotide sequence ID" value="NZ_JABURA010000001.1"/>
</dbReference>
<proteinExistence type="predicted"/>